<dbReference type="CDD" id="cd06558">
    <property type="entry name" value="crotonase-like"/>
    <property type="match status" value="1"/>
</dbReference>
<dbReference type="SUPFAM" id="SSF52096">
    <property type="entry name" value="ClpP/crotonase"/>
    <property type="match status" value="1"/>
</dbReference>
<dbReference type="Pfam" id="PF00378">
    <property type="entry name" value="ECH_1"/>
    <property type="match status" value="1"/>
</dbReference>
<dbReference type="InterPro" id="IPR029045">
    <property type="entry name" value="ClpP/crotonase-like_dom_sf"/>
</dbReference>
<comment type="similarity">
    <text evidence="1 2">Belongs to the enoyl-CoA hydratase/isomerase family.</text>
</comment>
<dbReference type="InterPro" id="IPR001753">
    <property type="entry name" value="Enoyl-CoA_hydra/iso"/>
</dbReference>
<dbReference type="GO" id="GO:0003824">
    <property type="term" value="F:catalytic activity"/>
    <property type="evidence" value="ECO:0007669"/>
    <property type="project" value="InterPro"/>
</dbReference>
<dbReference type="PROSITE" id="PS00166">
    <property type="entry name" value="ENOYL_COA_HYDRATASE"/>
    <property type="match status" value="1"/>
</dbReference>
<accession>H5SCI2</accession>
<dbReference type="EMBL" id="AP011670">
    <property type="protein sequence ID" value="BAL53868.1"/>
    <property type="molecule type" value="Genomic_DNA"/>
</dbReference>
<evidence type="ECO:0000256" key="1">
    <source>
        <dbReference type="ARBA" id="ARBA00005254"/>
    </source>
</evidence>
<dbReference type="InterPro" id="IPR018376">
    <property type="entry name" value="Enoyl-CoA_hyd/isom_CS"/>
</dbReference>
<sequence length="275" mass="30335">MSAPGEGPMERFQGRALSWEAKDGVVELALHREPCNEIGSVMLEELERFAAVLDVLAERARVVILYSTMRCGFSAGADLRELYERARDLDVAARVDAVRAFLERIHHVLNRLDATPLVTIAAVHGVVFGGGLELALACDLIIADRMARFGFPELRLGLIPGFGGIPRLKRDVGNAVVRDLLLTGRTVNATRAHAAGLVSQLVAEGQALAAARTTAAQITKFDDAARRTAKRFIKPIPYDELRREIELFCELLARPEVMENLRRFVESRSPLPYLP</sequence>
<dbReference type="AlphaFoldDB" id="H5SCI2"/>
<dbReference type="Gene3D" id="3.90.226.10">
    <property type="entry name" value="2-enoyl-CoA Hydratase, Chain A, domain 1"/>
    <property type="match status" value="1"/>
</dbReference>
<evidence type="ECO:0000256" key="2">
    <source>
        <dbReference type="RuleBase" id="RU003707"/>
    </source>
</evidence>
<name>H5SCI2_9BACT</name>
<dbReference type="PANTHER" id="PTHR11941:SF54">
    <property type="entry name" value="ENOYL-COA HYDRATASE, MITOCHONDRIAL"/>
    <property type="match status" value="1"/>
</dbReference>
<gene>
    <name evidence="3" type="ORF">HGMM_F10H10C03</name>
</gene>
<reference evidence="3" key="1">
    <citation type="journal article" date="2005" name="Environ. Microbiol.">
        <title>Genetic and functional properties of uncultivated thermophilic crenarchaeotes from a subsurface gold mine as revealed by analysis of genome fragments.</title>
        <authorList>
            <person name="Nunoura T."/>
            <person name="Hirayama H."/>
            <person name="Takami H."/>
            <person name="Oida H."/>
            <person name="Nishi S."/>
            <person name="Shimamura S."/>
            <person name="Suzuki Y."/>
            <person name="Inagaki F."/>
            <person name="Takai K."/>
            <person name="Nealson K.H."/>
            <person name="Horikoshi K."/>
        </authorList>
    </citation>
    <scope>NUCLEOTIDE SEQUENCE</scope>
</reference>
<evidence type="ECO:0000313" key="3">
    <source>
        <dbReference type="EMBL" id="BAL53868.1"/>
    </source>
</evidence>
<reference evidence="3" key="2">
    <citation type="journal article" date="2012" name="PLoS ONE">
        <title>A Deeply Branching Thermophilic Bacterium with an Ancient Acetyl-CoA Pathway Dominates a Subsurface Ecosystem.</title>
        <authorList>
            <person name="Takami H."/>
            <person name="Noguchi H."/>
            <person name="Takaki Y."/>
            <person name="Uchiyama I."/>
            <person name="Toyoda A."/>
            <person name="Nishi S."/>
            <person name="Chee G.-J."/>
            <person name="Arai W."/>
            <person name="Nunoura T."/>
            <person name="Itoh T."/>
            <person name="Hattori M."/>
            <person name="Takai K."/>
        </authorList>
    </citation>
    <scope>NUCLEOTIDE SEQUENCE</scope>
</reference>
<dbReference type="PANTHER" id="PTHR11941">
    <property type="entry name" value="ENOYL-COA HYDRATASE-RELATED"/>
    <property type="match status" value="1"/>
</dbReference>
<proteinExistence type="inferred from homology"/>
<dbReference type="GO" id="GO:0006635">
    <property type="term" value="P:fatty acid beta-oxidation"/>
    <property type="evidence" value="ECO:0007669"/>
    <property type="project" value="TreeGrafter"/>
</dbReference>
<protein>
    <submittedName>
        <fullName evidence="3">Enoyl-CoA hydratase</fullName>
    </submittedName>
</protein>
<organism evidence="3">
    <name type="scientific">uncultured Acidobacteriota bacterium</name>
    <dbReference type="NCBI Taxonomy" id="171953"/>
    <lineage>
        <taxon>Bacteria</taxon>
        <taxon>Pseudomonadati</taxon>
        <taxon>Acidobacteriota</taxon>
        <taxon>environmental samples</taxon>
    </lineage>
</organism>